<evidence type="ECO:0000313" key="1">
    <source>
        <dbReference type="EMBL" id="AIX12960.1"/>
    </source>
</evidence>
<gene>
    <name evidence="1" type="ORF">SpSL1_28</name>
</gene>
<dbReference type="EMBL" id="KM882824">
    <property type="protein sequence ID" value="AIX12960.1"/>
    <property type="molecule type" value="Genomic_DNA"/>
</dbReference>
<dbReference type="RefSeq" id="YP_009153025.1">
    <property type="nucleotide sequence ID" value="NC_027396.1"/>
</dbReference>
<sequence length="50" mass="5984">MRPNRYPHTPSVFELVDEIKIYSDNVLYIHFKKYRNKITGEIKSVPVYAL</sequence>
<accession>A0A0A0YSH4</accession>
<proteinExistence type="predicted"/>
<name>A0A0A0YSH4_9CAUD</name>
<keyword evidence="2" id="KW-1185">Reference proteome</keyword>
<dbReference type="GeneID" id="24725376"/>
<dbReference type="Proteomes" id="UP000030327">
    <property type="component" value="Segment"/>
</dbReference>
<reference evidence="1 2" key="1">
    <citation type="submission" date="2014-10" db="EMBL/GenBank/DDBJ databases">
        <title>Genome nucleotide sequence and annotation of the Streptococcus pnumoniae phage SpSL1, virulent form.</title>
        <authorList>
            <person name="Furi L."/>
            <person name="Clockie M.R."/>
            <person name="Oggioni M.R."/>
        </authorList>
    </citation>
    <scope>NUCLEOTIDE SEQUENCE [LARGE SCALE GENOMIC DNA]</scope>
</reference>
<evidence type="ECO:0000313" key="2">
    <source>
        <dbReference type="Proteomes" id="UP000030327"/>
    </source>
</evidence>
<organism evidence="1 2">
    <name type="scientific">Streptococcus phage SpSL1</name>
    <dbReference type="NCBI Taxonomy" id="1566990"/>
    <lineage>
        <taxon>Viruses</taxon>
        <taxon>Duplodnaviria</taxon>
        <taxon>Heunggongvirae</taxon>
        <taxon>Uroviricota</taxon>
        <taxon>Caudoviricetes</taxon>
        <taxon>Mcshanvirinae</taxon>
        <taxon>Adrianbuildvirus</taxon>
        <taxon>Adrianbuildvirus SpSL1</taxon>
    </lineage>
</organism>
<protein>
    <submittedName>
        <fullName evidence="1">Uncharacterized protein</fullName>
    </submittedName>
</protein>
<dbReference type="KEGG" id="vg:24725376"/>